<gene>
    <name evidence="1" type="ORF">F6J89_09010</name>
</gene>
<proteinExistence type="predicted"/>
<dbReference type="EMBL" id="JAAHFQ010000131">
    <property type="protein sequence ID" value="NER27758.1"/>
    <property type="molecule type" value="Genomic_DNA"/>
</dbReference>
<organism evidence="1">
    <name type="scientific">Symploca sp. SIO1C4</name>
    <dbReference type="NCBI Taxonomy" id="2607765"/>
    <lineage>
        <taxon>Bacteria</taxon>
        <taxon>Bacillati</taxon>
        <taxon>Cyanobacteriota</taxon>
        <taxon>Cyanophyceae</taxon>
        <taxon>Coleofasciculales</taxon>
        <taxon>Coleofasciculaceae</taxon>
        <taxon>Symploca</taxon>
    </lineage>
</organism>
<comment type="caution">
    <text evidence="1">The sequence shown here is derived from an EMBL/GenBank/DDBJ whole genome shotgun (WGS) entry which is preliminary data.</text>
</comment>
<dbReference type="PANTHER" id="PTHR34127:SF1">
    <property type="entry name" value="OS04G0405600 PROTEIN"/>
    <property type="match status" value="1"/>
</dbReference>
<protein>
    <submittedName>
        <fullName evidence="1">DUF1350 domain-containing protein</fullName>
    </submittedName>
</protein>
<dbReference type="PANTHER" id="PTHR34127">
    <property type="entry name" value="OS04G0405600 PROTEIN"/>
    <property type="match status" value="1"/>
</dbReference>
<reference evidence="1" key="1">
    <citation type="submission" date="2019-11" db="EMBL/GenBank/DDBJ databases">
        <title>Genomic insights into an expanded diversity of filamentous marine cyanobacteria reveals the extraordinary biosynthetic potential of Moorea and Okeania.</title>
        <authorList>
            <person name="Ferreira Leao T."/>
            <person name="Wang M."/>
            <person name="Moss N."/>
            <person name="Da Silva R."/>
            <person name="Sanders J."/>
            <person name="Nurk S."/>
            <person name="Gurevich A."/>
            <person name="Humphrey G."/>
            <person name="Reher R."/>
            <person name="Zhu Q."/>
            <person name="Belda-Ferre P."/>
            <person name="Glukhov E."/>
            <person name="Rex R."/>
            <person name="Dorrestein P.C."/>
            <person name="Knight R."/>
            <person name="Pevzner P."/>
            <person name="Gerwick W.H."/>
            <person name="Gerwick L."/>
        </authorList>
    </citation>
    <scope>NUCLEOTIDE SEQUENCE</scope>
    <source>
        <strain evidence="1">SIO1C4</strain>
    </source>
</reference>
<dbReference type="Gene3D" id="3.40.50.1820">
    <property type="entry name" value="alpha/beta hydrolase"/>
    <property type="match status" value="1"/>
</dbReference>
<dbReference type="InterPro" id="IPR029058">
    <property type="entry name" value="AB_hydrolase_fold"/>
</dbReference>
<name>A0A6B3NF02_9CYAN</name>
<dbReference type="SUPFAM" id="SSF53474">
    <property type="entry name" value="alpha/beta-Hydrolases"/>
    <property type="match status" value="1"/>
</dbReference>
<accession>A0A6B3NF02</accession>
<dbReference type="Pfam" id="PF07082">
    <property type="entry name" value="DUF1350"/>
    <property type="match status" value="1"/>
</dbReference>
<dbReference type="AlphaFoldDB" id="A0A6B3NF02"/>
<sequence>MNWQEISGNSVLIPSRPIGIVHFLGGAFVGAAPQVTYGWLLEQLVRQGYAVIATPFVSALDHNAIAREVLNRFETALDRLKAKSILGKSYLPIYGIGHSMGCKLHLLIGSLFSVERAGNILISYNNYPVKRAIPFVKELNISEVLDLEFTPSPRQTNELIAKRYEVRRNLLIKFNNDEIDQTINLTRILQDRFPEMVVLQKLPGNHLTPLSQDIRWKVGDVFTPLDAVGQWIKQGIYHDLNQLKSEIVRWLNPIASN</sequence>
<dbReference type="InterPro" id="IPR010765">
    <property type="entry name" value="DUF1350"/>
</dbReference>
<evidence type="ECO:0000313" key="1">
    <source>
        <dbReference type="EMBL" id="NER27758.1"/>
    </source>
</evidence>